<dbReference type="PATRIC" id="fig|284581.3.peg.3768"/>
<evidence type="ECO:0000259" key="2">
    <source>
        <dbReference type="Pfam" id="PF05239"/>
    </source>
</evidence>
<dbReference type="InterPro" id="IPR027275">
    <property type="entry name" value="PRC-brl_dom"/>
</dbReference>
<dbReference type="STRING" id="284581.AMD01_08570"/>
<feature type="region of interest" description="Disordered" evidence="1">
    <location>
        <begin position="167"/>
        <end position="214"/>
    </location>
</feature>
<dbReference type="EMBL" id="LILC01000011">
    <property type="protein sequence ID" value="KOO46956.1"/>
    <property type="molecule type" value="Genomic_DNA"/>
</dbReference>
<dbReference type="Pfam" id="PF05239">
    <property type="entry name" value="PRC"/>
    <property type="match status" value="2"/>
</dbReference>
<sequence length="270" mass="30094">MKKSTEVTNLPIISISEGNQIGTVKSLIINPDKNSIDFLTIEQEDWQVSVKAIPFKKVIGVGEYAVTVEHEGATIDLNEIPIANQLLNKKITLIEARVMTRKGEMLGQVLEYFLNEDTGDLMGLLVKLPNREVVISIDHVITLGKDLIIVNEHAKDAFLQKAEQLTQSDGDGTYSDDEIVQEEPVSQSQPVIDEPVQREEEPKENPSEKRENLRKKQIELLVGKKATTNIYGNSGDLLIRTGTVLTEEDIKQAQEEGQSVFVELSMNVSE</sequence>
<feature type="domain" description="PRC-barrel" evidence="2">
    <location>
        <begin position="4"/>
        <end position="61"/>
    </location>
</feature>
<protein>
    <submittedName>
        <fullName evidence="3">Photosystem reaction center subunit H</fullName>
    </submittedName>
</protein>
<dbReference type="AlphaFoldDB" id="A0A0M0L7C1"/>
<feature type="domain" description="PRC-barrel" evidence="2">
    <location>
        <begin position="93"/>
        <end position="154"/>
    </location>
</feature>
<gene>
    <name evidence="3" type="ORF">AMD01_08570</name>
</gene>
<proteinExistence type="predicted"/>
<comment type="caution">
    <text evidence="3">The sequence shown here is derived from an EMBL/GenBank/DDBJ whole genome shotgun (WGS) entry which is preliminary data.</text>
</comment>
<dbReference type="SUPFAM" id="SSF50346">
    <property type="entry name" value="PRC-barrel domain"/>
    <property type="match status" value="2"/>
</dbReference>
<evidence type="ECO:0000313" key="3">
    <source>
        <dbReference type="EMBL" id="KOO46956.1"/>
    </source>
</evidence>
<dbReference type="Proteomes" id="UP000037558">
    <property type="component" value="Unassembled WGS sequence"/>
</dbReference>
<evidence type="ECO:0000256" key="1">
    <source>
        <dbReference type="SAM" id="MobiDB-lite"/>
    </source>
</evidence>
<name>A0A0M0L7C1_9BACI</name>
<dbReference type="OrthoDB" id="53812at2"/>
<dbReference type="Gene3D" id="2.30.30.240">
    <property type="entry name" value="PRC-barrel domain"/>
    <property type="match status" value="2"/>
</dbReference>
<keyword evidence="4" id="KW-1185">Reference proteome</keyword>
<evidence type="ECO:0000313" key="4">
    <source>
        <dbReference type="Proteomes" id="UP000037558"/>
    </source>
</evidence>
<feature type="compositionally biased region" description="Basic and acidic residues" evidence="1">
    <location>
        <begin position="195"/>
        <end position="214"/>
    </location>
</feature>
<accession>A0A0M0L7C1</accession>
<dbReference type="InterPro" id="IPR011033">
    <property type="entry name" value="PRC_barrel-like_sf"/>
</dbReference>
<reference evidence="4" key="1">
    <citation type="submission" date="2015-08" db="EMBL/GenBank/DDBJ databases">
        <title>Fjat-14210 dsm16467.</title>
        <authorList>
            <person name="Liu B."/>
            <person name="Wang J."/>
            <person name="Zhu Y."/>
            <person name="Liu G."/>
            <person name="Chen Q."/>
            <person name="Chen Z."/>
            <person name="Lan J."/>
            <person name="Che J."/>
            <person name="Ge C."/>
            <person name="Shi H."/>
            <person name="Pan Z."/>
            <person name="Liu X."/>
        </authorList>
    </citation>
    <scope>NUCLEOTIDE SEQUENCE [LARGE SCALE GENOMIC DNA]</scope>
    <source>
        <strain evidence="4">DSM 16467</strain>
    </source>
</reference>
<dbReference type="RefSeq" id="WP_053400968.1">
    <property type="nucleotide sequence ID" value="NZ_LILC01000011.1"/>
</dbReference>
<organism evidence="3 4">
    <name type="scientific">Priestia koreensis</name>
    <dbReference type="NCBI Taxonomy" id="284581"/>
    <lineage>
        <taxon>Bacteria</taxon>
        <taxon>Bacillati</taxon>
        <taxon>Bacillota</taxon>
        <taxon>Bacilli</taxon>
        <taxon>Bacillales</taxon>
        <taxon>Bacillaceae</taxon>
        <taxon>Priestia</taxon>
    </lineage>
</organism>